<dbReference type="GO" id="GO:0005886">
    <property type="term" value="C:plasma membrane"/>
    <property type="evidence" value="ECO:0007669"/>
    <property type="project" value="TreeGrafter"/>
</dbReference>
<dbReference type="CDD" id="cd01949">
    <property type="entry name" value="GGDEF"/>
    <property type="match status" value="1"/>
</dbReference>
<comment type="caution">
    <text evidence="2">The sequence shown here is derived from an EMBL/GenBank/DDBJ whole genome shotgun (WGS) entry which is preliminary data.</text>
</comment>
<dbReference type="Gene3D" id="3.30.70.270">
    <property type="match status" value="1"/>
</dbReference>
<dbReference type="InterPro" id="IPR043128">
    <property type="entry name" value="Rev_trsase/Diguanyl_cyclase"/>
</dbReference>
<organism evidence="2 3">
    <name type="scientific">Desulfocucumis palustris</name>
    <dbReference type="NCBI Taxonomy" id="1898651"/>
    <lineage>
        <taxon>Bacteria</taxon>
        <taxon>Bacillati</taxon>
        <taxon>Bacillota</taxon>
        <taxon>Clostridia</taxon>
        <taxon>Eubacteriales</taxon>
        <taxon>Desulfocucumaceae</taxon>
        <taxon>Desulfocucumis</taxon>
    </lineage>
</organism>
<dbReference type="NCBIfam" id="TIGR00254">
    <property type="entry name" value="GGDEF"/>
    <property type="match status" value="1"/>
</dbReference>
<protein>
    <submittedName>
        <fullName evidence="2">Sensory box/GGDEF domain protein</fullName>
    </submittedName>
</protein>
<dbReference type="PROSITE" id="PS50887">
    <property type="entry name" value="GGDEF"/>
    <property type="match status" value="1"/>
</dbReference>
<evidence type="ECO:0000313" key="3">
    <source>
        <dbReference type="Proteomes" id="UP000239549"/>
    </source>
</evidence>
<accession>A0A2L2XGC1</accession>
<dbReference type="SUPFAM" id="SSF55073">
    <property type="entry name" value="Nucleotide cyclase"/>
    <property type="match status" value="1"/>
</dbReference>
<reference evidence="3" key="1">
    <citation type="submission" date="2018-02" db="EMBL/GenBank/DDBJ databases">
        <title>Genome sequence of Desulfocucumis palustris strain NAW-5.</title>
        <authorList>
            <person name="Watanabe M."/>
            <person name="Kojima H."/>
            <person name="Fukui M."/>
        </authorList>
    </citation>
    <scope>NUCLEOTIDE SEQUENCE [LARGE SCALE GENOMIC DNA]</scope>
    <source>
        <strain evidence="3">NAW-5</strain>
    </source>
</reference>
<dbReference type="EMBL" id="BFAV01000157">
    <property type="protein sequence ID" value="GBF35245.1"/>
    <property type="molecule type" value="Genomic_DNA"/>
</dbReference>
<dbReference type="Proteomes" id="UP000239549">
    <property type="component" value="Unassembled WGS sequence"/>
</dbReference>
<dbReference type="SMART" id="SM00267">
    <property type="entry name" value="GGDEF"/>
    <property type="match status" value="1"/>
</dbReference>
<feature type="domain" description="GGDEF" evidence="1">
    <location>
        <begin position="8"/>
        <end position="138"/>
    </location>
</feature>
<dbReference type="InterPro" id="IPR029787">
    <property type="entry name" value="Nucleotide_cyclase"/>
</dbReference>
<evidence type="ECO:0000259" key="1">
    <source>
        <dbReference type="PROSITE" id="PS50887"/>
    </source>
</evidence>
<dbReference type="InterPro" id="IPR000160">
    <property type="entry name" value="GGDEF_dom"/>
</dbReference>
<dbReference type="GO" id="GO:1902201">
    <property type="term" value="P:negative regulation of bacterial-type flagellum-dependent cell motility"/>
    <property type="evidence" value="ECO:0007669"/>
    <property type="project" value="TreeGrafter"/>
</dbReference>
<evidence type="ECO:0000313" key="2">
    <source>
        <dbReference type="EMBL" id="GBF35245.1"/>
    </source>
</evidence>
<name>A0A2L2XGC1_9FIRM</name>
<keyword evidence="3" id="KW-1185">Reference proteome</keyword>
<dbReference type="GO" id="GO:0043709">
    <property type="term" value="P:cell adhesion involved in single-species biofilm formation"/>
    <property type="evidence" value="ECO:0007669"/>
    <property type="project" value="TreeGrafter"/>
</dbReference>
<proteinExistence type="predicted"/>
<gene>
    <name evidence="2" type="ORF">DCCM_4368</name>
</gene>
<dbReference type="PANTHER" id="PTHR45138">
    <property type="entry name" value="REGULATORY COMPONENTS OF SENSORY TRANSDUCTION SYSTEM"/>
    <property type="match status" value="1"/>
</dbReference>
<dbReference type="AlphaFoldDB" id="A0A2L2XGC1"/>
<dbReference type="InterPro" id="IPR050469">
    <property type="entry name" value="Diguanylate_Cyclase"/>
</dbReference>
<dbReference type="Pfam" id="PF00990">
    <property type="entry name" value="GGDEF"/>
    <property type="match status" value="1"/>
</dbReference>
<sequence length="144" mass="16315">MRVKQDSGRFSLVMLDIDFFEPLKNLWGRQVGEFVLNKVGQLIKRNLLEGDSVTRYRGREFLILLPEADGRTALLAAEKIRRAVERAQWPNGMSVTVSAGVAYYPDDGEKLTELLKNVKKALSRARSGGRNRVCRACYKTGRIQ</sequence>
<dbReference type="PANTHER" id="PTHR45138:SF9">
    <property type="entry name" value="DIGUANYLATE CYCLASE DGCM-RELATED"/>
    <property type="match status" value="1"/>
</dbReference>
<dbReference type="GO" id="GO:0052621">
    <property type="term" value="F:diguanylate cyclase activity"/>
    <property type="evidence" value="ECO:0007669"/>
    <property type="project" value="TreeGrafter"/>
</dbReference>